<dbReference type="AlphaFoldDB" id="A0A834E5D5"/>
<evidence type="ECO:0000313" key="5">
    <source>
        <dbReference type="Proteomes" id="UP000664940"/>
    </source>
</evidence>
<feature type="region of interest" description="Disordered" evidence="2">
    <location>
        <begin position="217"/>
        <end position="272"/>
    </location>
</feature>
<feature type="domain" description="Nuclear Testis protein N-terminal" evidence="3">
    <location>
        <begin position="56"/>
        <end position="379"/>
    </location>
</feature>
<feature type="compositionally biased region" description="Low complexity" evidence="2">
    <location>
        <begin position="232"/>
        <end position="243"/>
    </location>
</feature>
<dbReference type="EMBL" id="JABVXQ010000006">
    <property type="protein sequence ID" value="KAF6104301.1"/>
    <property type="molecule type" value="Genomic_DNA"/>
</dbReference>
<accession>A0A834E5D5</accession>
<sequence length="429" mass="46563">MPPALHPSPAAECLEPYILLFKFKLLLPLDAEHLLEQGTLWIPDLHFLVVEATGQWRSASQPAGMASEGARIPRKVVPKAQGTCGPQQPLETKTPKDIPPGALKGYMDIMDKLVRLALSAPGPSDGESEEDRKESQQEEGGTYLDPGLLSYIDKLCSQEDFVIKVEEVIHPQFLAQLLSPEAQLDVLALAEDLLEQEKLLTAVQLVEERLLASKEEEGMQAPLIHDAPQLDSSPSESAASQESQKYDRGPQQGVNDKASPPETDFKDCQSHGQANTYLSKPKAFAVSSGHQECSPLRAQCPHFAPQGQRHTYFPLGPRAASIPREASPVRETCRPVGRSSENEEDLPSLSFLWASPNSLLPPELSLDPVPASGLACPGVQGPQGAALSQRQKRKCDQSVTGSWRKRHCSQYGAVGCPSHCQTLGGPAKM</sequence>
<evidence type="ECO:0000313" key="4">
    <source>
        <dbReference type="EMBL" id="KAF6104301.1"/>
    </source>
</evidence>
<comment type="similarity">
    <text evidence="1">Belongs to the NUT family.</text>
</comment>
<evidence type="ECO:0000259" key="3">
    <source>
        <dbReference type="Pfam" id="PF12881"/>
    </source>
</evidence>
<name>A0A834E5D5_9CHIR</name>
<dbReference type="PANTHER" id="PTHR22879">
    <property type="entry name" value="NUT FAMILY MEMBER 1"/>
    <property type="match status" value="1"/>
</dbReference>
<dbReference type="InterPro" id="IPR024309">
    <property type="entry name" value="NUT_N"/>
</dbReference>
<evidence type="ECO:0000256" key="2">
    <source>
        <dbReference type="SAM" id="MobiDB-lite"/>
    </source>
</evidence>
<gene>
    <name evidence="4" type="ORF">HJG60_011279</name>
</gene>
<dbReference type="PANTHER" id="PTHR22879:SF14">
    <property type="entry name" value="NUT FAMILY MEMBER 2A-RELATED"/>
    <property type="match status" value="1"/>
</dbReference>
<reference evidence="4 5" key="1">
    <citation type="journal article" date="2020" name="Nature">
        <title>Six reference-quality genomes reveal evolution of bat adaptations.</title>
        <authorList>
            <person name="Jebb D."/>
            <person name="Huang Z."/>
            <person name="Pippel M."/>
            <person name="Hughes G.M."/>
            <person name="Lavrichenko K."/>
            <person name="Devanna P."/>
            <person name="Winkler S."/>
            <person name="Jermiin L.S."/>
            <person name="Skirmuntt E.C."/>
            <person name="Katzourakis A."/>
            <person name="Burkitt-Gray L."/>
            <person name="Ray D.A."/>
            <person name="Sullivan K.A.M."/>
            <person name="Roscito J.G."/>
            <person name="Kirilenko B.M."/>
            <person name="Davalos L.M."/>
            <person name="Corthals A.P."/>
            <person name="Power M.L."/>
            <person name="Jones G."/>
            <person name="Ransome R.D."/>
            <person name="Dechmann D.K.N."/>
            <person name="Locatelli A.G."/>
            <person name="Puechmaille S.J."/>
            <person name="Fedrigo O."/>
            <person name="Jarvis E.D."/>
            <person name="Hiller M."/>
            <person name="Vernes S.C."/>
            <person name="Myers E.W."/>
            <person name="Teeling E.C."/>
        </authorList>
    </citation>
    <scope>NUCLEOTIDE SEQUENCE [LARGE SCALE GENOMIC DNA]</scope>
    <source>
        <strain evidence="4">Bat1K_MPI-CBG_1</strain>
    </source>
</reference>
<feature type="region of interest" description="Disordered" evidence="2">
    <location>
        <begin position="79"/>
        <end position="99"/>
    </location>
</feature>
<organism evidence="4 5">
    <name type="scientific">Phyllostomus discolor</name>
    <name type="common">pale spear-nosed bat</name>
    <dbReference type="NCBI Taxonomy" id="89673"/>
    <lineage>
        <taxon>Eukaryota</taxon>
        <taxon>Metazoa</taxon>
        <taxon>Chordata</taxon>
        <taxon>Craniata</taxon>
        <taxon>Vertebrata</taxon>
        <taxon>Euteleostomi</taxon>
        <taxon>Mammalia</taxon>
        <taxon>Eutheria</taxon>
        <taxon>Laurasiatheria</taxon>
        <taxon>Chiroptera</taxon>
        <taxon>Yangochiroptera</taxon>
        <taxon>Phyllostomidae</taxon>
        <taxon>Phyllostominae</taxon>
        <taxon>Phyllostomus</taxon>
    </lineage>
</organism>
<proteinExistence type="inferred from homology"/>
<dbReference type="Pfam" id="PF12881">
    <property type="entry name" value="NUT"/>
    <property type="match status" value="1"/>
</dbReference>
<dbReference type="InterPro" id="IPR024310">
    <property type="entry name" value="NUT"/>
</dbReference>
<comment type="caution">
    <text evidence="4">The sequence shown here is derived from an EMBL/GenBank/DDBJ whole genome shotgun (WGS) entry which is preliminary data.</text>
</comment>
<dbReference type="Proteomes" id="UP000664940">
    <property type="component" value="Unassembled WGS sequence"/>
</dbReference>
<evidence type="ECO:0000256" key="1">
    <source>
        <dbReference type="ARBA" id="ARBA00010586"/>
    </source>
</evidence>
<protein>
    <recommendedName>
        <fullName evidence="3">Nuclear Testis protein N-terminal domain-containing protein</fullName>
    </recommendedName>
</protein>
<feature type="region of interest" description="Disordered" evidence="2">
    <location>
        <begin position="120"/>
        <end position="145"/>
    </location>
</feature>